<dbReference type="EMBL" id="LUGG01000009">
    <property type="protein sequence ID" value="OBZ72715.1"/>
    <property type="molecule type" value="Genomic_DNA"/>
</dbReference>
<sequence length="283" mass="32566">MLQRLEGVEELHIHAFTTHLTRAHLVKPPFVDVVQHLAYNLVRLQSLRLSFHSQSRLALLDMAFFTCLSQLTCVTTLELDNVYFKFSEFQGMSRCVHDRCRVGLTFGLTANQTLERTASHCLSWLNAWLKSLEENLEHLLLPLYPDVDLSHNTGLRLLTISTYIGSIMRWDAASTTLLLTDGESWPSPVDSIDQLLLEERFRTVRIVTISLEEADRCISHRHLLCVKRELESRMNNAHSRGLFRVIRYDALAEYLRDCASRVLLSSHRCRQCRNPPSGDFGED</sequence>
<protein>
    <submittedName>
        <fullName evidence="1">Uncharacterized protein</fullName>
    </submittedName>
</protein>
<organism evidence="1 2">
    <name type="scientific">Grifola frondosa</name>
    <name type="common">Maitake</name>
    <name type="synonym">Polyporus frondosus</name>
    <dbReference type="NCBI Taxonomy" id="5627"/>
    <lineage>
        <taxon>Eukaryota</taxon>
        <taxon>Fungi</taxon>
        <taxon>Dikarya</taxon>
        <taxon>Basidiomycota</taxon>
        <taxon>Agaricomycotina</taxon>
        <taxon>Agaricomycetes</taxon>
        <taxon>Polyporales</taxon>
        <taxon>Grifolaceae</taxon>
        <taxon>Grifola</taxon>
    </lineage>
</organism>
<accession>A0A1C7M6Z2</accession>
<dbReference type="AlphaFoldDB" id="A0A1C7M6Z2"/>
<name>A0A1C7M6Z2_GRIFR</name>
<evidence type="ECO:0000313" key="1">
    <source>
        <dbReference type="EMBL" id="OBZ72715.1"/>
    </source>
</evidence>
<dbReference type="OrthoDB" id="2921803at2759"/>
<comment type="caution">
    <text evidence="1">The sequence shown here is derived from an EMBL/GenBank/DDBJ whole genome shotgun (WGS) entry which is preliminary data.</text>
</comment>
<keyword evidence="2" id="KW-1185">Reference proteome</keyword>
<dbReference type="Proteomes" id="UP000092993">
    <property type="component" value="Unassembled WGS sequence"/>
</dbReference>
<evidence type="ECO:0000313" key="2">
    <source>
        <dbReference type="Proteomes" id="UP000092993"/>
    </source>
</evidence>
<proteinExistence type="predicted"/>
<gene>
    <name evidence="1" type="ORF">A0H81_07358</name>
</gene>
<reference evidence="1 2" key="1">
    <citation type="submission" date="2016-03" db="EMBL/GenBank/DDBJ databases">
        <title>Whole genome sequencing of Grifola frondosa 9006-11.</title>
        <authorList>
            <person name="Min B."/>
            <person name="Park H."/>
            <person name="Kim J.-G."/>
            <person name="Cho H."/>
            <person name="Oh Y.-L."/>
            <person name="Kong W.-S."/>
            <person name="Choi I.-G."/>
        </authorList>
    </citation>
    <scope>NUCLEOTIDE SEQUENCE [LARGE SCALE GENOMIC DNA]</scope>
    <source>
        <strain evidence="1 2">9006-11</strain>
    </source>
</reference>